<reference evidence="2" key="1">
    <citation type="journal article" date="2019" name="Int. J. Syst. Evol. Microbiol.">
        <title>The Global Catalogue of Microorganisms (GCM) 10K type strain sequencing project: providing services to taxonomists for standard genome sequencing and annotation.</title>
        <authorList>
            <consortium name="The Broad Institute Genomics Platform"/>
            <consortium name="The Broad Institute Genome Sequencing Center for Infectious Disease"/>
            <person name="Wu L."/>
            <person name="Ma J."/>
        </authorList>
    </citation>
    <scope>NUCLEOTIDE SEQUENCE [LARGE SCALE GENOMIC DNA]</scope>
    <source>
        <strain evidence="2">CCUG 50213</strain>
    </source>
</reference>
<accession>A0ABW3TVZ6</accession>
<proteinExistence type="predicted"/>
<sequence>MNKRTRLTRSELVEIVSDRLNDDTLAEESIAEAERAAAGEALSDQSVKARWQVQDALAILDETIAYWGESASTHSKECWKSHPACLAVEVKSALEGGKG</sequence>
<dbReference type="EMBL" id="JBHTLY010000017">
    <property type="protein sequence ID" value="MFD1203502.1"/>
    <property type="molecule type" value="Genomic_DNA"/>
</dbReference>
<evidence type="ECO:0000313" key="2">
    <source>
        <dbReference type="Proteomes" id="UP001597181"/>
    </source>
</evidence>
<dbReference type="Proteomes" id="UP001597181">
    <property type="component" value="Unassembled WGS sequence"/>
</dbReference>
<keyword evidence="2" id="KW-1185">Reference proteome</keyword>
<comment type="caution">
    <text evidence="1">The sequence shown here is derived from an EMBL/GenBank/DDBJ whole genome shotgun (WGS) entry which is preliminary data.</text>
</comment>
<name>A0ABW3TVZ6_9MICO</name>
<dbReference type="RefSeq" id="WP_343960684.1">
    <property type="nucleotide sequence ID" value="NZ_BAAAKZ010000008.1"/>
</dbReference>
<organism evidence="1 2">
    <name type="scientific">Leucobacter albus</name>
    <dbReference type="NCBI Taxonomy" id="272210"/>
    <lineage>
        <taxon>Bacteria</taxon>
        <taxon>Bacillati</taxon>
        <taxon>Actinomycetota</taxon>
        <taxon>Actinomycetes</taxon>
        <taxon>Micrococcales</taxon>
        <taxon>Microbacteriaceae</taxon>
        <taxon>Leucobacter</taxon>
    </lineage>
</organism>
<protein>
    <submittedName>
        <fullName evidence="1">Uncharacterized protein</fullName>
    </submittedName>
</protein>
<gene>
    <name evidence="1" type="ORF">ACFQ3U_16540</name>
</gene>
<evidence type="ECO:0000313" key="1">
    <source>
        <dbReference type="EMBL" id="MFD1203502.1"/>
    </source>
</evidence>